<dbReference type="SMART" id="SM00490">
    <property type="entry name" value="HELICc"/>
    <property type="match status" value="1"/>
</dbReference>
<dbReference type="Pfam" id="PF00570">
    <property type="entry name" value="HRDC"/>
    <property type="match status" value="1"/>
</dbReference>
<evidence type="ECO:0000256" key="15">
    <source>
        <dbReference type="ARBA" id="ARBA00034617"/>
    </source>
</evidence>
<evidence type="ECO:0000259" key="19">
    <source>
        <dbReference type="PROSITE" id="PS51192"/>
    </source>
</evidence>
<evidence type="ECO:0000256" key="2">
    <source>
        <dbReference type="ARBA" id="ARBA00001947"/>
    </source>
</evidence>
<comment type="catalytic activity">
    <reaction evidence="15">
        <text>Couples ATP hydrolysis with the unwinding of duplex DNA by translocating in the 3'-5' direction.</text>
        <dbReference type="EC" id="5.6.2.4"/>
    </reaction>
</comment>
<keyword evidence="11" id="KW-0238">DNA-binding</keyword>
<dbReference type="InterPro" id="IPR036388">
    <property type="entry name" value="WH-like_DNA-bd_sf"/>
</dbReference>
<dbReference type="SMART" id="SM00956">
    <property type="entry name" value="RQC"/>
    <property type="match status" value="1"/>
</dbReference>
<dbReference type="EC" id="5.6.2.4" evidence="16"/>
<dbReference type="Pfam" id="PF16124">
    <property type="entry name" value="RecQ_Zn_bind"/>
    <property type="match status" value="1"/>
</dbReference>
<evidence type="ECO:0000256" key="11">
    <source>
        <dbReference type="ARBA" id="ARBA00023125"/>
    </source>
</evidence>
<dbReference type="CDD" id="cd18794">
    <property type="entry name" value="SF2_C_RecQ"/>
    <property type="match status" value="1"/>
</dbReference>
<dbReference type="Gene3D" id="1.10.10.10">
    <property type="entry name" value="Winged helix-like DNA-binding domain superfamily/Winged helix DNA-binding domain"/>
    <property type="match status" value="1"/>
</dbReference>
<evidence type="ECO:0000259" key="20">
    <source>
        <dbReference type="PROSITE" id="PS51194"/>
    </source>
</evidence>
<feature type="domain" description="Helicase ATP-binding" evidence="19">
    <location>
        <begin position="26"/>
        <end position="195"/>
    </location>
</feature>
<dbReference type="SUPFAM" id="SSF46785">
    <property type="entry name" value="Winged helix' DNA-binding domain"/>
    <property type="match status" value="1"/>
</dbReference>
<keyword evidence="8 21" id="KW-0347">Helicase</keyword>
<evidence type="ECO:0000256" key="5">
    <source>
        <dbReference type="ARBA" id="ARBA00022741"/>
    </source>
</evidence>
<dbReference type="CDD" id="cd17920">
    <property type="entry name" value="DEXHc_RecQ"/>
    <property type="match status" value="1"/>
</dbReference>
<dbReference type="PANTHER" id="PTHR13710">
    <property type="entry name" value="DNA HELICASE RECQ FAMILY MEMBER"/>
    <property type="match status" value="1"/>
</dbReference>
<keyword evidence="9" id="KW-0862">Zinc</keyword>
<dbReference type="NCBIfam" id="TIGR01389">
    <property type="entry name" value="recQ"/>
    <property type="match status" value="1"/>
</dbReference>
<evidence type="ECO:0000256" key="7">
    <source>
        <dbReference type="ARBA" id="ARBA00022801"/>
    </source>
</evidence>
<gene>
    <name evidence="21" type="primary">recQ</name>
    <name evidence="21" type="ORF">ACFQ2I_23335</name>
</gene>
<feature type="domain" description="HRDC" evidence="18">
    <location>
        <begin position="517"/>
        <end position="597"/>
    </location>
</feature>
<dbReference type="InterPro" id="IPR029491">
    <property type="entry name" value="Helicase_HTH"/>
</dbReference>
<dbReference type="SUPFAM" id="SSF52540">
    <property type="entry name" value="P-loop containing nucleoside triphosphate hydrolases"/>
    <property type="match status" value="1"/>
</dbReference>
<dbReference type="Gene3D" id="1.10.150.80">
    <property type="entry name" value="HRDC domain"/>
    <property type="match status" value="1"/>
</dbReference>
<keyword evidence="22" id="KW-1185">Reference proteome</keyword>
<organism evidence="21 22">
    <name type="scientific">Paenibacillus chungangensis</name>
    <dbReference type="NCBI Taxonomy" id="696535"/>
    <lineage>
        <taxon>Bacteria</taxon>
        <taxon>Bacillati</taxon>
        <taxon>Bacillota</taxon>
        <taxon>Bacilli</taxon>
        <taxon>Bacillales</taxon>
        <taxon>Paenibacillaceae</taxon>
        <taxon>Paenibacillus</taxon>
    </lineage>
</organism>
<keyword evidence="14" id="KW-0413">Isomerase</keyword>
<dbReference type="Pfam" id="PF00271">
    <property type="entry name" value="Helicase_C"/>
    <property type="match status" value="1"/>
</dbReference>
<dbReference type="Gene3D" id="3.40.50.300">
    <property type="entry name" value="P-loop containing nucleotide triphosphate hydrolases"/>
    <property type="match status" value="2"/>
</dbReference>
<comment type="cofactor">
    <cofactor evidence="2">
        <name>Zn(2+)</name>
        <dbReference type="ChEBI" id="CHEBI:29105"/>
    </cofactor>
</comment>
<dbReference type="InterPro" id="IPR001650">
    <property type="entry name" value="Helicase_C-like"/>
</dbReference>
<evidence type="ECO:0000256" key="9">
    <source>
        <dbReference type="ARBA" id="ARBA00022833"/>
    </source>
</evidence>
<evidence type="ECO:0000256" key="14">
    <source>
        <dbReference type="ARBA" id="ARBA00023235"/>
    </source>
</evidence>
<dbReference type="InterPro" id="IPR004589">
    <property type="entry name" value="DNA_helicase_ATP-dep_RecQ"/>
</dbReference>
<dbReference type="SMART" id="SM00341">
    <property type="entry name" value="HRDC"/>
    <property type="match status" value="1"/>
</dbReference>
<dbReference type="InterPro" id="IPR018982">
    <property type="entry name" value="RQC_domain"/>
</dbReference>
<evidence type="ECO:0000256" key="8">
    <source>
        <dbReference type="ARBA" id="ARBA00022806"/>
    </source>
</evidence>
<dbReference type="NCBIfam" id="TIGR00614">
    <property type="entry name" value="recQ_fam"/>
    <property type="match status" value="1"/>
</dbReference>
<dbReference type="InterPro" id="IPR011545">
    <property type="entry name" value="DEAD/DEAH_box_helicase_dom"/>
</dbReference>
<feature type="region of interest" description="Disordered" evidence="17">
    <location>
        <begin position="610"/>
        <end position="636"/>
    </location>
</feature>
<evidence type="ECO:0000256" key="6">
    <source>
        <dbReference type="ARBA" id="ARBA00022763"/>
    </source>
</evidence>
<evidence type="ECO:0000256" key="12">
    <source>
        <dbReference type="ARBA" id="ARBA00023172"/>
    </source>
</evidence>
<dbReference type="Pfam" id="PF09382">
    <property type="entry name" value="RQC"/>
    <property type="match status" value="1"/>
</dbReference>
<dbReference type="InterPro" id="IPR027417">
    <property type="entry name" value="P-loop_NTPase"/>
</dbReference>
<dbReference type="SUPFAM" id="SSF47819">
    <property type="entry name" value="HRDC-like"/>
    <property type="match status" value="1"/>
</dbReference>
<evidence type="ECO:0000256" key="1">
    <source>
        <dbReference type="ARBA" id="ARBA00001946"/>
    </source>
</evidence>
<evidence type="ECO:0000256" key="13">
    <source>
        <dbReference type="ARBA" id="ARBA00023204"/>
    </source>
</evidence>
<keyword evidence="5" id="KW-0547">Nucleotide-binding</keyword>
<dbReference type="Proteomes" id="UP001596989">
    <property type="component" value="Unassembled WGS sequence"/>
</dbReference>
<reference evidence="22" key="1">
    <citation type="journal article" date="2019" name="Int. J. Syst. Evol. Microbiol.">
        <title>The Global Catalogue of Microorganisms (GCM) 10K type strain sequencing project: providing services to taxonomists for standard genome sequencing and annotation.</title>
        <authorList>
            <consortium name="The Broad Institute Genomics Platform"/>
            <consortium name="The Broad Institute Genome Sequencing Center for Infectious Disease"/>
            <person name="Wu L."/>
            <person name="Ma J."/>
        </authorList>
    </citation>
    <scope>NUCLEOTIDE SEQUENCE [LARGE SCALE GENOMIC DNA]</scope>
    <source>
        <strain evidence="22">CCUG 59129</strain>
    </source>
</reference>
<accession>A0ABW3HXM4</accession>
<evidence type="ECO:0000256" key="16">
    <source>
        <dbReference type="NCBIfam" id="TIGR01389"/>
    </source>
</evidence>
<evidence type="ECO:0000256" key="3">
    <source>
        <dbReference type="ARBA" id="ARBA00005446"/>
    </source>
</evidence>
<dbReference type="InterPro" id="IPR044876">
    <property type="entry name" value="HRDC_dom_sf"/>
</dbReference>
<dbReference type="InterPro" id="IPR014001">
    <property type="entry name" value="Helicase_ATP-bd"/>
</dbReference>
<keyword evidence="13" id="KW-0234">DNA repair</keyword>
<keyword evidence="10" id="KW-0067">ATP-binding</keyword>
<evidence type="ECO:0000256" key="17">
    <source>
        <dbReference type="SAM" id="MobiDB-lite"/>
    </source>
</evidence>
<dbReference type="PANTHER" id="PTHR13710:SF105">
    <property type="entry name" value="ATP-DEPENDENT DNA HELICASE Q1"/>
    <property type="match status" value="1"/>
</dbReference>
<sequence>MMQEAREMLRRIYGYDSFRPGQEEIIGSLLEGRDTLAILPTGGGKSICYQLPALLMDGTTLVISPLISLMKDQVDSLRRLGVAAAYVNSSMGAQEYRDTMARAIGGEYKLLYAAPERFDAPMFQSLSEQLHIPMIAIDEAHCVSQWGHDFRPSYRQLAHAIARMGNRPLVSAFTATATPEVADDIAAMLQLREPSRFVSGFARPNLSLSVVSGVDKRRFLASFLQDRKEQSGIIYAATRKEVEEVEAYLQGMDMAAGKYHGGLSDVERNDAQERFRFDELKVMVATNAFGMGIDKPNVRYVLHWQMPGDLESYYQEAGRAGRDGEDSDCILLFEPADSSVQRYLIEQGTGGEERKSVQLSKLHAMLNFSRTQRCLQQFIVDYFGERDVPPCGKCSNCTDKSEPVNRTEEAKMALSCVGRMKGRFGVTMAAKVLKGSRDKRLLEFGLDRLSTYGLMRHLPERDVADWLYWLVAEGYLRLSEGQYPTVSLAAKSLPVLEGRETVMQRVRASVRKSEAGHAASSPLFDALKAWRKETAAAEGVPPFMVFFDATLRDIAGAKPSTLDELLQVKGIGAAKGEKYGHAILSVVTSVASPDGIDGSAWNDGDTFAGNASGSVSGRSQAAASRSGGRAGTDEQSHKTTLELFNSGLDAAAVAAERGLSQTTVEGHLIRCAQEGEELDWSRIIPPQHEALILQAIEKVGGDKLRPIKDELPPEVEYFAIRGVLFKHGYSKES</sequence>
<evidence type="ECO:0000259" key="18">
    <source>
        <dbReference type="PROSITE" id="PS50967"/>
    </source>
</evidence>
<evidence type="ECO:0000313" key="21">
    <source>
        <dbReference type="EMBL" id="MFD0962279.1"/>
    </source>
</evidence>
<name>A0ABW3HXM4_9BACL</name>
<dbReference type="InterPro" id="IPR010997">
    <property type="entry name" value="HRDC-like_sf"/>
</dbReference>
<dbReference type="InterPro" id="IPR032284">
    <property type="entry name" value="RecQ_Zn-bd"/>
</dbReference>
<dbReference type="InterPro" id="IPR002121">
    <property type="entry name" value="HRDC_dom"/>
</dbReference>
<evidence type="ECO:0000256" key="10">
    <source>
        <dbReference type="ARBA" id="ARBA00022840"/>
    </source>
</evidence>
<dbReference type="EMBL" id="JBHTJZ010000073">
    <property type="protein sequence ID" value="MFD0962279.1"/>
    <property type="molecule type" value="Genomic_DNA"/>
</dbReference>
<dbReference type="SMART" id="SM00487">
    <property type="entry name" value="DEXDc"/>
    <property type="match status" value="1"/>
</dbReference>
<proteinExistence type="inferred from homology"/>
<dbReference type="RefSeq" id="WP_377568776.1">
    <property type="nucleotide sequence ID" value="NZ_JBHTJZ010000073.1"/>
</dbReference>
<comment type="cofactor">
    <cofactor evidence="1">
        <name>Mg(2+)</name>
        <dbReference type="ChEBI" id="CHEBI:18420"/>
    </cofactor>
</comment>
<keyword evidence="12" id="KW-0233">DNA recombination</keyword>
<dbReference type="InterPro" id="IPR036390">
    <property type="entry name" value="WH_DNA-bd_sf"/>
</dbReference>
<evidence type="ECO:0000256" key="4">
    <source>
        <dbReference type="ARBA" id="ARBA00022723"/>
    </source>
</evidence>
<dbReference type="Pfam" id="PF14493">
    <property type="entry name" value="HTH_40"/>
    <property type="match status" value="1"/>
</dbReference>
<dbReference type="PROSITE" id="PS51192">
    <property type="entry name" value="HELICASE_ATP_BIND_1"/>
    <property type="match status" value="1"/>
</dbReference>
<dbReference type="InterPro" id="IPR006293">
    <property type="entry name" value="DNA_helicase_ATP-dep_RecQ_bac"/>
</dbReference>
<feature type="domain" description="Helicase C-terminal" evidence="20">
    <location>
        <begin position="219"/>
        <end position="363"/>
    </location>
</feature>
<keyword evidence="6" id="KW-0227">DNA damage</keyword>
<protein>
    <recommendedName>
        <fullName evidence="16">DNA helicase RecQ</fullName>
        <ecNumber evidence="16">5.6.2.4</ecNumber>
    </recommendedName>
</protein>
<evidence type="ECO:0000313" key="22">
    <source>
        <dbReference type="Proteomes" id="UP001596989"/>
    </source>
</evidence>
<comment type="caution">
    <text evidence="21">The sequence shown here is derived from an EMBL/GenBank/DDBJ whole genome shotgun (WGS) entry which is preliminary data.</text>
</comment>
<dbReference type="Pfam" id="PF00270">
    <property type="entry name" value="DEAD"/>
    <property type="match status" value="1"/>
</dbReference>
<keyword evidence="4" id="KW-0479">Metal-binding</keyword>
<dbReference type="PROSITE" id="PS51194">
    <property type="entry name" value="HELICASE_CTER"/>
    <property type="match status" value="1"/>
</dbReference>
<feature type="compositionally biased region" description="Low complexity" evidence="17">
    <location>
        <begin position="611"/>
        <end position="627"/>
    </location>
</feature>
<dbReference type="PROSITE" id="PS50967">
    <property type="entry name" value="HRDC"/>
    <property type="match status" value="1"/>
</dbReference>
<dbReference type="GO" id="GO:0004386">
    <property type="term" value="F:helicase activity"/>
    <property type="evidence" value="ECO:0007669"/>
    <property type="project" value="UniProtKB-KW"/>
</dbReference>
<keyword evidence="7" id="KW-0378">Hydrolase</keyword>
<comment type="similarity">
    <text evidence="3">Belongs to the helicase family. RecQ subfamily.</text>
</comment>